<comment type="subcellular location">
    <subcellularLocation>
        <location evidence="1 4">Cytoplasm</location>
    </subcellularLocation>
</comment>
<evidence type="ECO:0000256" key="2">
    <source>
        <dbReference type="ARBA" id="ARBA00022332"/>
    </source>
</evidence>
<dbReference type="PRINTS" id="PR00050">
    <property type="entry name" value="COLDSHOCK"/>
</dbReference>
<dbReference type="Gene3D" id="2.40.50.140">
    <property type="entry name" value="Nucleic acid-binding proteins"/>
    <property type="match status" value="1"/>
</dbReference>
<dbReference type="Proteomes" id="UP000011563">
    <property type="component" value="Chromosome"/>
</dbReference>
<dbReference type="AlphaFoldDB" id="M1M3E0"/>
<evidence type="ECO:0000313" key="6">
    <source>
        <dbReference type="EMBL" id="AGF49674.1"/>
    </source>
</evidence>
<protein>
    <recommendedName>
        <fullName evidence="2">Cold shock-like protein CspA</fullName>
    </recommendedName>
</protein>
<dbReference type="PANTHER" id="PTHR11544">
    <property type="entry name" value="COLD SHOCK DOMAIN CONTAINING PROTEINS"/>
    <property type="match status" value="1"/>
</dbReference>
<evidence type="ECO:0000313" key="7">
    <source>
        <dbReference type="Proteomes" id="UP000011563"/>
    </source>
</evidence>
<dbReference type="CDD" id="cd04458">
    <property type="entry name" value="CSP_CDS"/>
    <property type="match status" value="1"/>
</dbReference>
<name>M1M3E0_9PROT</name>
<keyword evidence="3" id="KW-0963">Cytoplasm</keyword>
<dbReference type="PROSITE" id="PS00352">
    <property type="entry name" value="CSD_1"/>
    <property type="match status" value="1"/>
</dbReference>
<dbReference type="Pfam" id="PF00313">
    <property type="entry name" value="CSD"/>
    <property type="match status" value="1"/>
</dbReference>
<dbReference type="KEGG" id="kbt:BCUE_0474"/>
<dbReference type="SMART" id="SM00357">
    <property type="entry name" value="CSP"/>
    <property type="match status" value="1"/>
</dbReference>
<reference evidence="6 7" key="1">
    <citation type="journal article" date="2013" name="Genome Biol. Evol.">
        <title>Genome evolution and phylogenomic analysis of candidatus kinetoplastibacterium, the betaproteobacterial endosymbionts of strigomonas and angomonas.</title>
        <authorList>
            <person name="Alves J.M."/>
            <person name="Serrano M.G."/>
            <person name="Maia da Silva F."/>
            <person name="Voegtly L.J."/>
            <person name="Matveyev A.V."/>
            <person name="Teixeira M.M."/>
            <person name="Camargo E.P."/>
            <person name="Buck G.A."/>
        </authorList>
    </citation>
    <scope>NUCLEOTIDE SEQUENCE [LARGE SCALE GENOMIC DNA]</scope>
    <source>
        <strain evidence="6 7">TCC012E</strain>
    </source>
</reference>
<dbReference type="InterPro" id="IPR019844">
    <property type="entry name" value="CSD_CS"/>
</dbReference>
<feature type="domain" description="CSD" evidence="5">
    <location>
        <begin position="17"/>
        <end position="82"/>
    </location>
</feature>
<evidence type="ECO:0000256" key="3">
    <source>
        <dbReference type="ARBA" id="ARBA00022490"/>
    </source>
</evidence>
<dbReference type="HOGENOM" id="CLU_117621_0_3_4"/>
<proteinExistence type="predicted"/>
<evidence type="ECO:0000259" key="5">
    <source>
        <dbReference type="PROSITE" id="PS51857"/>
    </source>
</evidence>
<accession>M1M3E0</accession>
<organism evidence="6 7">
    <name type="scientific">Candidatus Kinetoplastidibacterium blastocrithidiae TCC012E</name>
    <dbReference type="NCBI Taxonomy" id="1208922"/>
    <lineage>
        <taxon>Bacteria</taxon>
        <taxon>Pseudomonadati</taxon>
        <taxon>Pseudomonadota</taxon>
        <taxon>Betaproteobacteria</taxon>
        <taxon>Candidatus Kinetoplastidibacterium</taxon>
    </lineage>
</organism>
<sequence length="84" mass="9320">MFFKAKASVSQGKYNMLETGVVKWFNAEKGYGFIAPESGGKDLFVHFSEIQGTGFKSLEENQRVSFVVTNGPRGLQATKIQILQ</sequence>
<dbReference type="InterPro" id="IPR012340">
    <property type="entry name" value="NA-bd_OB-fold"/>
</dbReference>
<evidence type="ECO:0000256" key="4">
    <source>
        <dbReference type="RuleBase" id="RU000408"/>
    </source>
</evidence>
<dbReference type="InterPro" id="IPR050181">
    <property type="entry name" value="Cold_shock_domain"/>
</dbReference>
<dbReference type="SUPFAM" id="SSF50249">
    <property type="entry name" value="Nucleic acid-binding proteins"/>
    <property type="match status" value="1"/>
</dbReference>
<gene>
    <name evidence="6" type="ORF">BCUE_0474</name>
</gene>
<dbReference type="PIRSF" id="PIRSF002599">
    <property type="entry name" value="Cold_shock_A"/>
    <property type="match status" value="1"/>
</dbReference>
<dbReference type="PROSITE" id="PS51857">
    <property type="entry name" value="CSD_2"/>
    <property type="match status" value="1"/>
</dbReference>
<dbReference type="PATRIC" id="fig|1208922.3.peg.226"/>
<dbReference type="FunFam" id="2.40.50.140:FF:000006">
    <property type="entry name" value="Cold shock protein CspC"/>
    <property type="match status" value="1"/>
</dbReference>
<dbReference type="InterPro" id="IPR011129">
    <property type="entry name" value="CSD"/>
</dbReference>
<dbReference type="GO" id="GO:0005829">
    <property type="term" value="C:cytosol"/>
    <property type="evidence" value="ECO:0007669"/>
    <property type="project" value="UniProtKB-ARBA"/>
</dbReference>
<dbReference type="InterPro" id="IPR012156">
    <property type="entry name" value="Cold_shock_CspA"/>
</dbReference>
<keyword evidence="7" id="KW-1185">Reference proteome</keyword>
<dbReference type="InterPro" id="IPR002059">
    <property type="entry name" value="CSP_DNA-bd"/>
</dbReference>
<evidence type="ECO:0000256" key="1">
    <source>
        <dbReference type="ARBA" id="ARBA00004496"/>
    </source>
</evidence>
<dbReference type="GO" id="GO:0003676">
    <property type="term" value="F:nucleic acid binding"/>
    <property type="evidence" value="ECO:0007669"/>
    <property type="project" value="InterPro"/>
</dbReference>
<dbReference type="EMBL" id="CP003807">
    <property type="protein sequence ID" value="AGF49674.1"/>
    <property type="molecule type" value="Genomic_DNA"/>
</dbReference>